<evidence type="ECO:0000256" key="7">
    <source>
        <dbReference type="ARBA" id="ARBA00048348"/>
    </source>
</evidence>
<comment type="similarity">
    <text evidence="2 8">Belongs to the alpha-carbonic anhydrase family.</text>
</comment>
<keyword evidence="10" id="KW-1185">Reference proteome</keyword>
<evidence type="ECO:0000259" key="9">
    <source>
        <dbReference type="PROSITE" id="PS51144"/>
    </source>
</evidence>
<dbReference type="InterPro" id="IPR001148">
    <property type="entry name" value="CA_dom"/>
</dbReference>
<dbReference type="PANTHER" id="PTHR18952">
    <property type="entry name" value="CARBONIC ANHYDRASE"/>
    <property type="match status" value="1"/>
</dbReference>
<dbReference type="GeneID" id="106457706"/>
<dbReference type="PANTHER" id="PTHR18952:SF265">
    <property type="entry name" value="CARBONIC ANHYDRASE"/>
    <property type="match status" value="1"/>
</dbReference>
<evidence type="ECO:0000256" key="1">
    <source>
        <dbReference type="ARBA" id="ARBA00002904"/>
    </source>
</evidence>
<dbReference type="Pfam" id="PF00194">
    <property type="entry name" value="Carb_anhydrase"/>
    <property type="match status" value="1"/>
</dbReference>
<protein>
    <recommendedName>
        <fullName evidence="3 8">Carbonic anhydrase</fullName>
        <ecNumber evidence="3 8">4.2.1.1</ecNumber>
    </recommendedName>
</protein>
<dbReference type="EC" id="4.2.1.1" evidence="3 8"/>
<dbReference type="Gene3D" id="3.10.200.10">
    <property type="entry name" value="Alpha carbonic anhydrase"/>
    <property type="match status" value="1"/>
</dbReference>
<dbReference type="CDD" id="cd00326">
    <property type="entry name" value="alpha_CA"/>
    <property type="match status" value="1"/>
</dbReference>
<keyword evidence="5 8" id="KW-0862">Zinc</keyword>
<reference evidence="11" key="1">
    <citation type="submission" date="2025-08" db="UniProtKB">
        <authorList>
            <consortium name="RefSeq"/>
        </authorList>
    </citation>
    <scope>IDENTIFICATION</scope>
    <source>
        <tissue evidence="11">Muscle</tissue>
    </source>
</reference>
<sequence length="303" mass="34359">MTLISTSLGSVGIFVSREVTGPGGNHMFGIEYLNLRRSDWPENWPETCKGKKQSPINIDDSEVKINKNLRDIKFVNYDKVLNNPVLVNNGHSVKLDIEDDSNVPKIQDGGLKAEYKFQQLHFHWGSENTTGSEHTLNNKIYPMEMHLVHYNSKYEKDEAHNYEDGLAVLAVFIKIDANDNNAFSAFSQNLKFVYGNDSYDISSSDLTLQALLPKDSLYYRYQGSLTTPPCNETVIWTVFANPVTIGIEQIKEFRNESLDDLVNNFRPIQNLNDRTVEKSYNSGIQQLPQVVIVLASFVVVGSW</sequence>
<evidence type="ECO:0000256" key="6">
    <source>
        <dbReference type="ARBA" id="ARBA00023239"/>
    </source>
</evidence>
<gene>
    <name evidence="11" type="primary">LOC106457706</name>
</gene>
<evidence type="ECO:0000256" key="5">
    <source>
        <dbReference type="ARBA" id="ARBA00022833"/>
    </source>
</evidence>
<comment type="function">
    <text evidence="1 8">Reversible hydration of carbon dioxide.</text>
</comment>
<dbReference type="InterPro" id="IPR018338">
    <property type="entry name" value="Carbonic_anhydrase_a-class_CS"/>
</dbReference>
<dbReference type="PROSITE" id="PS51144">
    <property type="entry name" value="ALPHA_CA_2"/>
    <property type="match status" value="1"/>
</dbReference>
<evidence type="ECO:0000256" key="4">
    <source>
        <dbReference type="ARBA" id="ARBA00022723"/>
    </source>
</evidence>
<dbReference type="PROSITE" id="PS00162">
    <property type="entry name" value="ALPHA_CA_1"/>
    <property type="match status" value="1"/>
</dbReference>
<dbReference type="SMART" id="SM01057">
    <property type="entry name" value="Carb_anhydrase"/>
    <property type="match status" value="1"/>
</dbReference>
<dbReference type="RefSeq" id="XP_022239429.1">
    <property type="nucleotide sequence ID" value="XM_022383721.1"/>
</dbReference>
<keyword evidence="4 8" id="KW-0479">Metal-binding</keyword>
<dbReference type="Proteomes" id="UP000694941">
    <property type="component" value="Unplaced"/>
</dbReference>
<comment type="catalytic activity">
    <reaction evidence="7 8">
        <text>hydrogencarbonate + H(+) = CO2 + H2O</text>
        <dbReference type="Rhea" id="RHEA:10748"/>
        <dbReference type="ChEBI" id="CHEBI:15377"/>
        <dbReference type="ChEBI" id="CHEBI:15378"/>
        <dbReference type="ChEBI" id="CHEBI:16526"/>
        <dbReference type="ChEBI" id="CHEBI:17544"/>
        <dbReference type="EC" id="4.2.1.1"/>
    </reaction>
</comment>
<accession>A0ABM1S724</accession>
<evidence type="ECO:0000256" key="8">
    <source>
        <dbReference type="RuleBase" id="RU367011"/>
    </source>
</evidence>
<evidence type="ECO:0000313" key="11">
    <source>
        <dbReference type="RefSeq" id="XP_022239429.1"/>
    </source>
</evidence>
<dbReference type="InterPro" id="IPR023561">
    <property type="entry name" value="Carbonic_anhydrase_a-class"/>
</dbReference>
<name>A0ABM1S724_LIMPO</name>
<organism evidence="10 11">
    <name type="scientific">Limulus polyphemus</name>
    <name type="common">Atlantic horseshoe crab</name>
    <dbReference type="NCBI Taxonomy" id="6850"/>
    <lineage>
        <taxon>Eukaryota</taxon>
        <taxon>Metazoa</taxon>
        <taxon>Ecdysozoa</taxon>
        <taxon>Arthropoda</taxon>
        <taxon>Chelicerata</taxon>
        <taxon>Merostomata</taxon>
        <taxon>Xiphosura</taxon>
        <taxon>Limulidae</taxon>
        <taxon>Limulus</taxon>
    </lineage>
</organism>
<evidence type="ECO:0000256" key="2">
    <source>
        <dbReference type="ARBA" id="ARBA00010718"/>
    </source>
</evidence>
<evidence type="ECO:0000313" key="10">
    <source>
        <dbReference type="Proteomes" id="UP000694941"/>
    </source>
</evidence>
<proteinExistence type="inferred from homology"/>
<evidence type="ECO:0000256" key="3">
    <source>
        <dbReference type="ARBA" id="ARBA00012925"/>
    </source>
</evidence>
<dbReference type="InterPro" id="IPR036398">
    <property type="entry name" value="CA_dom_sf"/>
</dbReference>
<keyword evidence="6 8" id="KW-0456">Lyase</keyword>
<feature type="domain" description="Alpha-carbonic anhydrase" evidence="9">
    <location>
        <begin position="28"/>
        <end position="280"/>
    </location>
</feature>
<dbReference type="SUPFAM" id="SSF51069">
    <property type="entry name" value="Carbonic anhydrase"/>
    <property type="match status" value="1"/>
</dbReference>
<comment type="cofactor">
    <cofactor evidence="8">
        <name>Zn(2+)</name>
        <dbReference type="ChEBI" id="CHEBI:29105"/>
    </cofactor>
</comment>